<dbReference type="Pfam" id="PF04545">
    <property type="entry name" value="Sigma70_r4"/>
    <property type="match status" value="1"/>
</dbReference>
<feature type="domain" description="Sugar-binding" evidence="6">
    <location>
        <begin position="87"/>
        <end position="337"/>
    </location>
</feature>
<keyword evidence="9" id="KW-1185">Reference proteome</keyword>
<dbReference type="Gene3D" id="1.10.10.10">
    <property type="entry name" value="Winged helix-like DNA-binding domain superfamily/Winged helix DNA-binding domain"/>
    <property type="match status" value="1"/>
</dbReference>
<feature type="domain" description="RNA polymerase sigma-70 region 4" evidence="7">
    <location>
        <begin position="38"/>
        <end position="69"/>
    </location>
</feature>
<dbReference type="GO" id="GO:0003677">
    <property type="term" value="F:DNA binding"/>
    <property type="evidence" value="ECO:0007669"/>
    <property type="project" value="UniProtKB-KW"/>
</dbReference>
<evidence type="ECO:0000259" key="7">
    <source>
        <dbReference type="Pfam" id="PF04545"/>
    </source>
</evidence>
<organism evidence="8 9">
    <name type="scientific">Arthrobacter yangruifuii</name>
    <dbReference type="NCBI Taxonomy" id="2606616"/>
    <lineage>
        <taxon>Bacteria</taxon>
        <taxon>Bacillati</taxon>
        <taxon>Actinomycetota</taxon>
        <taxon>Actinomycetes</taxon>
        <taxon>Micrococcales</taxon>
        <taxon>Micrococcaceae</taxon>
        <taxon>Arthrobacter</taxon>
    </lineage>
</organism>
<evidence type="ECO:0000256" key="5">
    <source>
        <dbReference type="SAM" id="MobiDB-lite"/>
    </source>
</evidence>
<evidence type="ECO:0000256" key="4">
    <source>
        <dbReference type="ARBA" id="ARBA00023163"/>
    </source>
</evidence>
<dbReference type="Gene3D" id="3.40.50.1360">
    <property type="match status" value="1"/>
</dbReference>
<dbReference type="InterPro" id="IPR037171">
    <property type="entry name" value="NagB/RpiA_transferase-like"/>
</dbReference>
<dbReference type="SUPFAM" id="SSF46689">
    <property type="entry name" value="Homeodomain-like"/>
    <property type="match status" value="1"/>
</dbReference>
<protein>
    <submittedName>
        <fullName evidence="8">MarR family transcriptional regulator</fullName>
    </submittedName>
</protein>
<dbReference type="InterPro" id="IPR036388">
    <property type="entry name" value="WH-like_DNA-bd_sf"/>
</dbReference>
<evidence type="ECO:0000313" key="8">
    <source>
        <dbReference type="EMBL" id="KAD3633017.1"/>
    </source>
</evidence>
<comment type="caution">
    <text evidence="8">The sequence shown here is derived from an EMBL/GenBank/DDBJ whole genome shotgun (WGS) entry which is preliminary data.</text>
</comment>
<dbReference type="Proteomes" id="UP000326852">
    <property type="component" value="Unassembled WGS sequence"/>
</dbReference>
<keyword evidence="4" id="KW-0804">Transcription</keyword>
<reference evidence="8 9" key="1">
    <citation type="submission" date="2019-08" db="EMBL/GenBank/DDBJ databases">
        <title>Arthrobacter sp. nov., isolated from plateau pika and Tibetan wild ass.</title>
        <authorList>
            <person name="Ge Y."/>
        </authorList>
    </citation>
    <scope>NUCLEOTIDE SEQUENCE [LARGE SCALE GENOMIC DNA]</scope>
    <source>
        <strain evidence="8 9">785</strain>
    </source>
</reference>
<dbReference type="InterPro" id="IPR051054">
    <property type="entry name" value="SorC_transcr_regulators"/>
</dbReference>
<feature type="region of interest" description="Disordered" evidence="5">
    <location>
        <begin position="1"/>
        <end position="30"/>
    </location>
</feature>
<dbReference type="GO" id="GO:0030246">
    <property type="term" value="F:carbohydrate binding"/>
    <property type="evidence" value="ECO:0007669"/>
    <property type="project" value="InterPro"/>
</dbReference>
<accession>A0A5N6MHF4</accession>
<sequence length="340" mass="36835">MNIGVSGRIPDASGPGQGPGPAASERESRDRDALRAAQMYYLQSLTMEAIARELRISRSTVSRLLSYARSTGLVRIEIRNPSDRAPALEQEIACRFGIQAHVVPVAETVSPAQALQRVAVQAAHLISPLIDSDAIIGVAWGSTLTAVSQHLPIKNTHDSTVVQMNGAGNFRTSGITYASEILQRFGHAYGARVVQFPVPAFFDHAETKEAMWRERPVKRVLDLQARMNTAIFGVGSMEAGVPSHVYNGAYLDEEDLHELIAEGVVGDVATMFYRADGTWDGIKLNYRSTGPDLSTLRQVPRRICVVAGETKTTSLLGALRAGLVTDLILDENSARRLASS</sequence>
<name>A0A5N6MHF4_9MICC</name>
<dbReference type="PANTHER" id="PTHR34294:SF1">
    <property type="entry name" value="TRANSCRIPTIONAL REGULATOR LSRR"/>
    <property type="match status" value="1"/>
</dbReference>
<dbReference type="GO" id="GO:0006352">
    <property type="term" value="P:DNA-templated transcription initiation"/>
    <property type="evidence" value="ECO:0007669"/>
    <property type="project" value="InterPro"/>
</dbReference>
<evidence type="ECO:0000256" key="1">
    <source>
        <dbReference type="ARBA" id="ARBA00010466"/>
    </source>
</evidence>
<dbReference type="Pfam" id="PF04198">
    <property type="entry name" value="Sugar-bind"/>
    <property type="match status" value="1"/>
</dbReference>
<keyword evidence="2" id="KW-0805">Transcription regulation</keyword>
<proteinExistence type="inferred from homology"/>
<keyword evidence="3" id="KW-0238">DNA-binding</keyword>
<dbReference type="InterPro" id="IPR007630">
    <property type="entry name" value="RNA_pol_sigma70_r4"/>
</dbReference>
<comment type="similarity">
    <text evidence="1">Belongs to the SorC transcriptional regulatory family.</text>
</comment>
<dbReference type="SUPFAM" id="SSF100950">
    <property type="entry name" value="NagB/RpiA/CoA transferase-like"/>
    <property type="match status" value="1"/>
</dbReference>
<dbReference type="GO" id="GO:0003700">
    <property type="term" value="F:DNA-binding transcription factor activity"/>
    <property type="evidence" value="ECO:0007669"/>
    <property type="project" value="InterPro"/>
</dbReference>
<dbReference type="AlphaFoldDB" id="A0A5N6MHF4"/>
<evidence type="ECO:0000256" key="2">
    <source>
        <dbReference type="ARBA" id="ARBA00023015"/>
    </source>
</evidence>
<dbReference type="InterPro" id="IPR007324">
    <property type="entry name" value="Sugar-bd_dom_put"/>
</dbReference>
<dbReference type="PANTHER" id="PTHR34294">
    <property type="entry name" value="TRANSCRIPTIONAL REGULATOR-RELATED"/>
    <property type="match status" value="1"/>
</dbReference>
<dbReference type="InterPro" id="IPR009057">
    <property type="entry name" value="Homeodomain-like_sf"/>
</dbReference>
<dbReference type="EMBL" id="VTFX01000004">
    <property type="protein sequence ID" value="KAD3633017.1"/>
    <property type="molecule type" value="Genomic_DNA"/>
</dbReference>
<evidence type="ECO:0000256" key="3">
    <source>
        <dbReference type="ARBA" id="ARBA00023125"/>
    </source>
</evidence>
<evidence type="ECO:0000313" key="9">
    <source>
        <dbReference type="Proteomes" id="UP000326852"/>
    </source>
</evidence>
<gene>
    <name evidence="8" type="ORF">GD627_09225</name>
</gene>
<evidence type="ECO:0000259" key="6">
    <source>
        <dbReference type="Pfam" id="PF04198"/>
    </source>
</evidence>